<dbReference type="AlphaFoldDB" id="A0AAV4WMG8"/>
<dbReference type="EMBL" id="BPLR01016345">
    <property type="protein sequence ID" value="GIY83146.1"/>
    <property type="molecule type" value="Genomic_DNA"/>
</dbReference>
<accession>A0AAV4WMG8</accession>
<sequence>MLQSCTILTIVTKTNGASGKPANTPSHLSTVHLGRRMLVYRIPEKVFRKVLGVSKQWPLQWDDYRRIVTMGDIVGCPPHARSHVQKKCLPVGPLPGRPPARMVGPRPMEHPQGLLSTALIRFSELPNEFISSAIFWVQRYFISKKRRFLFLQS</sequence>
<organism evidence="1 2">
    <name type="scientific">Caerostris extrusa</name>
    <name type="common">Bark spider</name>
    <name type="synonym">Caerostris bankana</name>
    <dbReference type="NCBI Taxonomy" id="172846"/>
    <lineage>
        <taxon>Eukaryota</taxon>
        <taxon>Metazoa</taxon>
        <taxon>Ecdysozoa</taxon>
        <taxon>Arthropoda</taxon>
        <taxon>Chelicerata</taxon>
        <taxon>Arachnida</taxon>
        <taxon>Araneae</taxon>
        <taxon>Araneomorphae</taxon>
        <taxon>Entelegynae</taxon>
        <taxon>Araneoidea</taxon>
        <taxon>Araneidae</taxon>
        <taxon>Caerostris</taxon>
    </lineage>
</organism>
<evidence type="ECO:0000313" key="1">
    <source>
        <dbReference type="EMBL" id="GIY83146.1"/>
    </source>
</evidence>
<reference evidence="1 2" key="1">
    <citation type="submission" date="2021-06" db="EMBL/GenBank/DDBJ databases">
        <title>Caerostris extrusa draft genome.</title>
        <authorList>
            <person name="Kono N."/>
            <person name="Arakawa K."/>
        </authorList>
    </citation>
    <scope>NUCLEOTIDE SEQUENCE [LARGE SCALE GENOMIC DNA]</scope>
</reference>
<dbReference type="Proteomes" id="UP001054945">
    <property type="component" value="Unassembled WGS sequence"/>
</dbReference>
<proteinExistence type="predicted"/>
<protein>
    <submittedName>
        <fullName evidence="1">Uncharacterized protein</fullName>
    </submittedName>
</protein>
<name>A0AAV4WMG8_CAEEX</name>
<evidence type="ECO:0000313" key="2">
    <source>
        <dbReference type="Proteomes" id="UP001054945"/>
    </source>
</evidence>
<comment type="caution">
    <text evidence="1">The sequence shown here is derived from an EMBL/GenBank/DDBJ whole genome shotgun (WGS) entry which is preliminary data.</text>
</comment>
<keyword evidence="2" id="KW-1185">Reference proteome</keyword>
<gene>
    <name evidence="1" type="ORF">CEXT_605851</name>
</gene>